<evidence type="ECO:0000259" key="2">
    <source>
        <dbReference type="Pfam" id="PF13456"/>
    </source>
</evidence>
<dbReference type="InterPro" id="IPR053151">
    <property type="entry name" value="RNase_H-like"/>
</dbReference>
<dbReference type="PANTHER" id="PTHR47723:SF19">
    <property type="entry name" value="POLYNUCLEOTIDYL TRANSFERASE, RIBONUCLEASE H-LIKE SUPERFAMILY PROTEIN"/>
    <property type="match status" value="1"/>
</dbReference>
<dbReference type="InterPro" id="IPR002156">
    <property type="entry name" value="RNaseH_domain"/>
</dbReference>
<feature type="domain" description="RNase H type-1" evidence="2">
    <location>
        <begin position="134"/>
        <end position="166"/>
    </location>
</feature>
<dbReference type="EMBL" id="JBBPBM010000038">
    <property type="protein sequence ID" value="KAK8527508.1"/>
    <property type="molecule type" value="Genomic_DNA"/>
</dbReference>
<protein>
    <recommendedName>
        <fullName evidence="2">RNase H type-1 domain-containing protein</fullName>
    </recommendedName>
</protein>
<dbReference type="PANTHER" id="PTHR47723">
    <property type="entry name" value="OS05G0353850 PROTEIN"/>
    <property type="match status" value="1"/>
</dbReference>
<dbReference type="Proteomes" id="UP001472677">
    <property type="component" value="Unassembled WGS sequence"/>
</dbReference>
<evidence type="ECO:0000256" key="1">
    <source>
        <dbReference type="SAM" id="Phobius"/>
    </source>
</evidence>
<reference evidence="3 4" key="1">
    <citation type="journal article" date="2024" name="G3 (Bethesda)">
        <title>Genome assembly of Hibiscus sabdariffa L. provides insights into metabolisms of medicinal natural products.</title>
        <authorList>
            <person name="Kim T."/>
        </authorList>
    </citation>
    <scope>NUCLEOTIDE SEQUENCE [LARGE SCALE GENOMIC DNA]</scope>
    <source>
        <strain evidence="3">TK-2024</strain>
        <tissue evidence="3">Old leaves</tissue>
    </source>
</reference>
<comment type="caution">
    <text evidence="3">The sequence shown here is derived from an EMBL/GenBank/DDBJ whole genome shotgun (WGS) entry which is preliminary data.</text>
</comment>
<keyword evidence="1" id="KW-1133">Transmembrane helix</keyword>
<dbReference type="InterPro" id="IPR012337">
    <property type="entry name" value="RNaseH-like_sf"/>
</dbReference>
<keyword evidence="4" id="KW-1185">Reference proteome</keyword>
<evidence type="ECO:0000313" key="4">
    <source>
        <dbReference type="Proteomes" id="UP001472677"/>
    </source>
</evidence>
<sequence length="211" mass="24191">MAPSYFPTQAEDCDLLFGSILWNTWLRHNQHIFNPDGSTHESLISQSYRMRDEARSDMSLRSIPCCVSPAGYIIRNWCKPLVGWIKVNTDEARDPNSGVTFCGGVGRDSNMEWCFGFSKKFDGRPERIHSPLRSPIVPLLSKNWKVAFKWVNRQYNSMADKLAKMAKDLPLPYYRFMDPLLMFLIYSMVMLVPALLVSLVSLFGLDDVVLL</sequence>
<organism evidence="3 4">
    <name type="scientific">Hibiscus sabdariffa</name>
    <name type="common">roselle</name>
    <dbReference type="NCBI Taxonomy" id="183260"/>
    <lineage>
        <taxon>Eukaryota</taxon>
        <taxon>Viridiplantae</taxon>
        <taxon>Streptophyta</taxon>
        <taxon>Embryophyta</taxon>
        <taxon>Tracheophyta</taxon>
        <taxon>Spermatophyta</taxon>
        <taxon>Magnoliopsida</taxon>
        <taxon>eudicotyledons</taxon>
        <taxon>Gunneridae</taxon>
        <taxon>Pentapetalae</taxon>
        <taxon>rosids</taxon>
        <taxon>malvids</taxon>
        <taxon>Malvales</taxon>
        <taxon>Malvaceae</taxon>
        <taxon>Malvoideae</taxon>
        <taxon>Hibiscus</taxon>
    </lineage>
</organism>
<dbReference type="Pfam" id="PF13456">
    <property type="entry name" value="RVT_3"/>
    <property type="match status" value="1"/>
</dbReference>
<dbReference type="SUPFAM" id="SSF53098">
    <property type="entry name" value="Ribonuclease H-like"/>
    <property type="match status" value="1"/>
</dbReference>
<gene>
    <name evidence="3" type="ORF">V6N12_054715</name>
</gene>
<evidence type="ECO:0000313" key="3">
    <source>
        <dbReference type="EMBL" id="KAK8527508.1"/>
    </source>
</evidence>
<accession>A0ABR2D1B0</accession>
<proteinExistence type="predicted"/>
<keyword evidence="1" id="KW-0812">Transmembrane</keyword>
<name>A0ABR2D1B0_9ROSI</name>
<keyword evidence="1" id="KW-0472">Membrane</keyword>
<feature type="transmembrane region" description="Helical" evidence="1">
    <location>
        <begin position="180"/>
        <end position="205"/>
    </location>
</feature>